<dbReference type="CDD" id="cd04179">
    <property type="entry name" value="DPM_DPG-synthase_like"/>
    <property type="match status" value="1"/>
</dbReference>
<evidence type="ECO:0000313" key="3">
    <source>
        <dbReference type="EMBL" id="QNG53802.1"/>
    </source>
</evidence>
<dbReference type="RefSeq" id="WP_185720628.1">
    <property type="nucleotide sequence ID" value="NZ_BAAAWI010000001.1"/>
</dbReference>
<dbReference type="PANTHER" id="PTHR48090">
    <property type="entry name" value="UNDECAPRENYL-PHOSPHATE 4-DEOXY-4-FORMAMIDO-L-ARABINOSE TRANSFERASE-RELATED"/>
    <property type="match status" value="1"/>
</dbReference>
<dbReference type="InterPro" id="IPR001173">
    <property type="entry name" value="Glyco_trans_2-like"/>
</dbReference>
<comment type="similarity">
    <text evidence="1">Belongs to the glycosyltransferase 2 family.</text>
</comment>
<dbReference type="KEGG" id="ppel:H6H00_07685"/>
<dbReference type="Gene3D" id="3.90.550.10">
    <property type="entry name" value="Spore Coat Polysaccharide Biosynthesis Protein SpsA, Chain A"/>
    <property type="match status" value="1"/>
</dbReference>
<proteinExistence type="inferred from homology"/>
<reference evidence="3 4" key="1">
    <citation type="submission" date="2020-08" db="EMBL/GenBank/DDBJ databases">
        <authorList>
            <person name="Mo P."/>
        </authorList>
    </citation>
    <scope>NUCLEOTIDE SEQUENCE [LARGE SCALE GENOMIC DNA]</scope>
    <source>
        <strain evidence="3 4">CGMCC 4.1532</strain>
    </source>
</reference>
<sequence>MTVEGVEERNACRADTTGTGQLLIVLPALNEEDSVGRVIREVRLACTDYDVLVVDDGSVDATAARAAAAGADVMRLPFNLGVGGAMRAAYRYARDQGYSSVVQVDADGQHDPREIAHLLAVAGADLVIGARFAGRGEYVVRGPRRWAMRLLSSVLSRIVGTRLTDPTSGFRLVHGRALALFAEHYPEEYLGDTVESLVIAHRAGMVVSQVPVTMRARETGVASQNPFRAAMYLFRVVIAVALALVRRAPTAGRE</sequence>
<organism evidence="3 4">
    <name type="scientific">Pseudonocardia petroleophila</name>
    <dbReference type="NCBI Taxonomy" id="37331"/>
    <lineage>
        <taxon>Bacteria</taxon>
        <taxon>Bacillati</taxon>
        <taxon>Actinomycetota</taxon>
        <taxon>Actinomycetes</taxon>
        <taxon>Pseudonocardiales</taxon>
        <taxon>Pseudonocardiaceae</taxon>
        <taxon>Pseudonocardia</taxon>
    </lineage>
</organism>
<dbReference type="AlphaFoldDB" id="A0A7G7MLZ1"/>
<dbReference type="InterPro" id="IPR050256">
    <property type="entry name" value="Glycosyltransferase_2"/>
</dbReference>
<feature type="domain" description="Glycosyltransferase 2-like" evidence="2">
    <location>
        <begin position="24"/>
        <end position="174"/>
    </location>
</feature>
<evidence type="ECO:0000259" key="2">
    <source>
        <dbReference type="Pfam" id="PF00535"/>
    </source>
</evidence>
<dbReference type="PANTHER" id="PTHR48090:SF7">
    <property type="entry name" value="RFBJ PROTEIN"/>
    <property type="match status" value="1"/>
</dbReference>
<dbReference type="InterPro" id="IPR029044">
    <property type="entry name" value="Nucleotide-diphossugar_trans"/>
</dbReference>
<name>A0A7G7MLZ1_9PSEU</name>
<evidence type="ECO:0000313" key="4">
    <source>
        <dbReference type="Proteomes" id="UP000515728"/>
    </source>
</evidence>
<accession>A0A7G7MLZ1</accession>
<gene>
    <name evidence="3" type="ORF">H6H00_07685</name>
</gene>
<protein>
    <submittedName>
        <fullName evidence="3">Glycosyltransferase family 2 protein</fullName>
    </submittedName>
</protein>
<dbReference type="Pfam" id="PF00535">
    <property type="entry name" value="Glycos_transf_2"/>
    <property type="match status" value="1"/>
</dbReference>
<evidence type="ECO:0000256" key="1">
    <source>
        <dbReference type="ARBA" id="ARBA00006739"/>
    </source>
</evidence>
<dbReference type="SUPFAM" id="SSF53448">
    <property type="entry name" value="Nucleotide-diphospho-sugar transferases"/>
    <property type="match status" value="1"/>
</dbReference>
<keyword evidence="4" id="KW-1185">Reference proteome</keyword>
<dbReference type="Proteomes" id="UP000515728">
    <property type="component" value="Chromosome"/>
</dbReference>
<dbReference type="EMBL" id="CP060131">
    <property type="protein sequence ID" value="QNG53802.1"/>
    <property type="molecule type" value="Genomic_DNA"/>
</dbReference>